<evidence type="ECO:0000313" key="1">
    <source>
        <dbReference type="EMBL" id="KAJ1187389.1"/>
    </source>
</evidence>
<dbReference type="Proteomes" id="UP001066276">
    <property type="component" value="Chromosome 3_1"/>
</dbReference>
<gene>
    <name evidence="1" type="ORF">NDU88_004165</name>
</gene>
<dbReference type="AlphaFoldDB" id="A0AAV7UHD8"/>
<accession>A0AAV7UHD8</accession>
<reference evidence="1" key="1">
    <citation type="journal article" date="2022" name="bioRxiv">
        <title>Sequencing and chromosome-scale assembly of the giantPleurodeles waltlgenome.</title>
        <authorList>
            <person name="Brown T."/>
            <person name="Elewa A."/>
            <person name="Iarovenko S."/>
            <person name="Subramanian E."/>
            <person name="Araus A.J."/>
            <person name="Petzold A."/>
            <person name="Susuki M."/>
            <person name="Suzuki K.-i.T."/>
            <person name="Hayashi T."/>
            <person name="Toyoda A."/>
            <person name="Oliveira C."/>
            <person name="Osipova E."/>
            <person name="Leigh N.D."/>
            <person name="Simon A."/>
            <person name="Yun M.H."/>
        </authorList>
    </citation>
    <scope>NUCLEOTIDE SEQUENCE</scope>
    <source>
        <strain evidence="1">20211129_DDA</strain>
        <tissue evidence="1">Liver</tissue>
    </source>
</reference>
<keyword evidence="2" id="KW-1185">Reference proteome</keyword>
<evidence type="ECO:0000313" key="2">
    <source>
        <dbReference type="Proteomes" id="UP001066276"/>
    </source>
</evidence>
<protein>
    <submittedName>
        <fullName evidence="1">Uncharacterized protein</fullName>
    </submittedName>
</protein>
<proteinExistence type="predicted"/>
<name>A0AAV7UHD8_PLEWA</name>
<dbReference type="EMBL" id="JANPWB010000005">
    <property type="protein sequence ID" value="KAJ1187389.1"/>
    <property type="molecule type" value="Genomic_DNA"/>
</dbReference>
<organism evidence="1 2">
    <name type="scientific">Pleurodeles waltl</name>
    <name type="common">Iberian ribbed newt</name>
    <dbReference type="NCBI Taxonomy" id="8319"/>
    <lineage>
        <taxon>Eukaryota</taxon>
        <taxon>Metazoa</taxon>
        <taxon>Chordata</taxon>
        <taxon>Craniata</taxon>
        <taxon>Vertebrata</taxon>
        <taxon>Euteleostomi</taxon>
        <taxon>Amphibia</taxon>
        <taxon>Batrachia</taxon>
        <taxon>Caudata</taxon>
        <taxon>Salamandroidea</taxon>
        <taxon>Salamandridae</taxon>
        <taxon>Pleurodelinae</taxon>
        <taxon>Pleurodeles</taxon>
    </lineage>
</organism>
<sequence>MGVGLSSTPGSSLGQDPNIIVHTLHLAIPSDLCGSSQACGHRTKWQPGEYLKEDSEHSDGAWAHGIRCVVAQHARKWRWLGGLDEIHEVVTCGAGHPPGRTRRQAAIECGSCLWRLVEAERPEKRSEETGVAGADRLPDGAACPFLCVCSVTSAGLRVSGGELCSRGADPRIVAASATP</sequence>
<comment type="caution">
    <text evidence="1">The sequence shown here is derived from an EMBL/GenBank/DDBJ whole genome shotgun (WGS) entry which is preliminary data.</text>
</comment>